<evidence type="ECO:0000313" key="3">
    <source>
        <dbReference type="Proteomes" id="UP001642360"/>
    </source>
</evidence>
<keyword evidence="1" id="KW-0472">Membrane</keyword>
<comment type="caution">
    <text evidence="2">The sequence shown here is derived from an EMBL/GenBank/DDBJ whole genome shotgun (WGS) entry which is preliminary data.</text>
</comment>
<evidence type="ECO:0000313" key="2">
    <source>
        <dbReference type="EMBL" id="CAK9145590.1"/>
    </source>
</evidence>
<sequence length="143" mass="16148">MAIVIYSRVGTKSRAVLDFQFLGETRGGGAVSQHSLVLSGDPPRVSFFCMFDLLGGSRRRLGLGNSRSLGWKDSKVAVELKPSLMGGIVFSALAWIMPRVFRLILGRHNLRRWRWLLLVGFLRLFRRRDYRSSGSTSRSCKSK</sequence>
<organism evidence="2 3">
    <name type="scientific">Ilex paraguariensis</name>
    <name type="common">yerba mate</name>
    <dbReference type="NCBI Taxonomy" id="185542"/>
    <lineage>
        <taxon>Eukaryota</taxon>
        <taxon>Viridiplantae</taxon>
        <taxon>Streptophyta</taxon>
        <taxon>Embryophyta</taxon>
        <taxon>Tracheophyta</taxon>
        <taxon>Spermatophyta</taxon>
        <taxon>Magnoliopsida</taxon>
        <taxon>eudicotyledons</taxon>
        <taxon>Gunneridae</taxon>
        <taxon>Pentapetalae</taxon>
        <taxon>asterids</taxon>
        <taxon>campanulids</taxon>
        <taxon>Aquifoliales</taxon>
        <taxon>Aquifoliaceae</taxon>
        <taxon>Ilex</taxon>
    </lineage>
</organism>
<keyword evidence="3" id="KW-1185">Reference proteome</keyword>
<dbReference type="Proteomes" id="UP001642360">
    <property type="component" value="Unassembled WGS sequence"/>
</dbReference>
<feature type="transmembrane region" description="Helical" evidence="1">
    <location>
        <begin position="84"/>
        <end position="105"/>
    </location>
</feature>
<protein>
    <submittedName>
        <fullName evidence="2">Uncharacterized protein</fullName>
    </submittedName>
</protein>
<gene>
    <name evidence="2" type="ORF">ILEXP_LOCUS13410</name>
</gene>
<dbReference type="AlphaFoldDB" id="A0ABC8RPV2"/>
<dbReference type="EMBL" id="CAUOFW020001502">
    <property type="protein sequence ID" value="CAK9145590.1"/>
    <property type="molecule type" value="Genomic_DNA"/>
</dbReference>
<keyword evidence="1" id="KW-1133">Transmembrane helix</keyword>
<name>A0ABC8RPV2_9AQUA</name>
<accession>A0ABC8RPV2</accession>
<reference evidence="2 3" key="1">
    <citation type="submission" date="2024-02" db="EMBL/GenBank/DDBJ databases">
        <authorList>
            <person name="Vignale AGUSTIN F."/>
            <person name="Sosa J E."/>
            <person name="Modenutti C."/>
        </authorList>
    </citation>
    <scope>NUCLEOTIDE SEQUENCE [LARGE SCALE GENOMIC DNA]</scope>
</reference>
<evidence type="ECO:0000256" key="1">
    <source>
        <dbReference type="SAM" id="Phobius"/>
    </source>
</evidence>
<proteinExistence type="predicted"/>
<keyword evidence="1" id="KW-0812">Transmembrane</keyword>